<proteinExistence type="predicted"/>
<dbReference type="SUPFAM" id="SSF141868">
    <property type="entry name" value="EAL domain-like"/>
    <property type="match status" value="1"/>
</dbReference>
<dbReference type="GO" id="GO:0071111">
    <property type="term" value="F:cyclic-guanylate-specific phosphodiesterase activity"/>
    <property type="evidence" value="ECO:0007669"/>
    <property type="project" value="InterPro"/>
</dbReference>
<organism evidence="3 4">
    <name type="scientific">Enterobacter huaxiensis</name>
    <dbReference type="NCBI Taxonomy" id="2494702"/>
    <lineage>
        <taxon>Bacteria</taxon>
        <taxon>Pseudomonadati</taxon>
        <taxon>Pseudomonadota</taxon>
        <taxon>Gammaproteobacteria</taxon>
        <taxon>Enterobacterales</taxon>
        <taxon>Enterobacteriaceae</taxon>
        <taxon>Enterobacter</taxon>
    </lineage>
</organism>
<feature type="signal peptide" evidence="1">
    <location>
        <begin position="1"/>
        <end position="22"/>
    </location>
</feature>
<dbReference type="PROSITE" id="PS50883">
    <property type="entry name" value="EAL"/>
    <property type="match status" value="1"/>
</dbReference>
<evidence type="ECO:0000256" key="1">
    <source>
        <dbReference type="SAM" id="SignalP"/>
    </source>
</evidence>
<dbReference type="InterPro" id="IPR001633">
    <property type="entry name" value="EAL_dom"/>
</dbReference>
<keyword evidence="1" id="KW-0732">Signal</keyword>
<evidence type="ECO:0000259" key="2">
    <source>
        <dbReference type="PROSITE" id="PS50883"/>
    </source>
</evidence>
<name>A0A428LGI1_9ENTR</name>
<feature type="domain" description="EAL" evidence="2">
    <location>
        <begin position="21"/>
        <end position="275"/>
    </location>
</feature>
<dbReference type="CDD" id="cd01948">
    <property type="entry name" value="EAL"/>
    <property type="match status" value="1"/>
</dbReference>
<dbReference type="Proteomes" id="UP000276389">
    <property type="component" value="Unassembled WGS sequence"/>
</dbReference>
<comment type="caution">
    <text evidence="3">The sequence shown here is derived from an EMBL/GenBank/DDBJ whole genome shotgun (WGS) entry which is preliminary data.</text>
</comment>
<dbReference type="SMART" id="SM00052">
    <property type="entry name" value="EAL"/>
    <property type="match status" value="1"/>
</dbReference>
<dbReference type="EMBL" id="RWHU01000012">
    <property type="protein sequence ID" value="RSK63086.1"/>
    <property type="molecule type" value="Genomic_DNA"/>
</dbReference>
<evidence type="ECO:0000313" key="3">
    <source>
        <dbReference type="EMBL" id="RSK63086.1"/>
    </source>
</evidence>
<gene>
    <name evidence="3" type="ORF">EJE24_22265</name>
</gene>
<dbReference type="RefSeq" id="WP_125915575.1">
    <property type="nucleotide sequence ID" value="NZ_RWHU01000012.1"/>
</dbReference>
<dbReference type="PANTHER" id="PTHR33121">
    <property type="entry name" value="CYCLIC DI-GMP PHOSPHODIESTERASE PDEF"/>
    <property type="match status" value="1"/>
</dbReference>
<evidence type="ECO:0000313" key="4">
    <source>
        <dbReference type="Proteomes" id="UP000276389"/>
    </source>
</evidence>
<reference evidence="3 4" key="1">
    <citation type="submission" date="2018-12" db="EMBL/GenBank/DDBJ databases">
        <title>The Genome Submission of two Enterobacter spp. strains.</title>
        <authorList>
            <person name="Wu W."/>
            <person name="Wei L."/>
            <person name="Feng Y."/>
            <person name="Zong Z."/>
        </authorList>
    </citation>
    <scope>NUCLEOTIDE SEQUENCE [LARGE SCALE GENOMIC DNA]</scope>
    <source>
        <strain evidence="3 4">WCHEHu045002</strain>
    </source>
</reference>
<dbReference type="InterPro" id="IPR035919">
    <property type="entry name" value="EAL_sf"/>
</dbReference>
<sequence>MLLRNRLSLMFMAFASMTSSCGVLPMMLRKALARNELTPYVQPIYNAQSGKIVGGEVLMRWHHPHQGNISPERFIPLAERHGLITRITQYALQHVAEEIIASNSIHLHDMTLFFNVSAADFKNNEILRECRAFIQKTQHADLHIGLEITEREPVHNTSMAQGICEQLEALGVTISIDDFGTGHSNYHYLMQFRPSYIKIDKLFTADIDTDETKEIIVRNIIALARDMHCMTIAEGVETAAQKEKLIAMGVTHLQGYYFSKPVAMATFFTLAAQSPQ</sequence>
<dbReference type="PROSITE" id="PS51257">
    <property type="entry name" value="PROKAR_LIPOPROTEIN"/>
    <property type="match status" value="1"/>
</dbReference>
<accession>A0A428LGI1</accession>
<protein>
    <submittedName>
        <fullName evidence="3">EAL domain-containing protein</fullName>
    </submittedName>
</protein>
<dbReference type="Gene3D" id="3.20.20.450">
    <property type="entry name" value="EAL domain"/>
    <property type="match status" value="1"/>
</dbReference>
<dbReference type="InterPro" id="IPR050706">
    <property type="entry name" value="Cyclic-di-GMP_PDE-like"/>
</dbReference>
<dbReference type="AlphaFoldDB" id="A0A428LGI1"/>
<dbReference type="PANTHER" id="PTHR33121:SF80">
    <property type="entry name" value="CYCLIC DI-GMP PHOSPHODIESTERASE PDEL"/>
    <property type="match status" value="1"/>
</dbReference>
<dbReference type="Pfam" id="PF00563">
    <property type="entry name" value="EAL"/>
    <property type="match status" value="1"/>
</dbReference>
<feature type="chain" id="PRO_5019425782" evidence="1">
    <location>
        <begin position="23"/>
        <end position="276"/>
    </location>
</feature>